<dbReference type="FunFam" id="1.20.58.390:FF:000103">
    <property type="entry name" value="Si:ch211-256e16.10"/>
    <property type="match status" value="1"/>
</dbReference>
<feature type="region of interest" description="Disordered" evidence="1">
    <location>
        <begin position="116"/>
        <end position="145"/>
    </location>
</feature>
<organism evidence="4 5">
    <name type="scientific">Merluccius polli</name>
    <name type="common">Benguela hake</name>
    <name type="synonym">Merluccius cadenati</name>
    <dbReference type="NCBI Taxonomy" id="89951"/>
    <lineage>
        <taxon>Eukaryota</taxon>
        <taxon>Metazoa</taxon>
        <taxon>Chordata</taxon>
        <taxon>Craniata</taxon>
        <taxon>Vertebrata</taxon>
        <taxon>Euteleostomi</taxon>
        <taxon>Actinopterygii</taxon>
        <taxon>Neopterygii</taxon>
        <taxon>Teleostei</taxon>
        <taxon>Neoteleostei</taxon>
        <taxon>Acanthomorphata</taxon>
        <taxon>Zeiogadaria</taxon>
        <taxon>Gadariae</taxon>
        <taxon>Gadiformes</taxon>
        <taxon>Gadoidei</taxon>
        <taxon>Merlucciidae</taxon>
        <taxon>Merluccius</taxon>
    </lineage>
</organism>
<proteinExistence type="predicted"/>
<evidence type="ECO:0000313" key="4">
    <source>
        <dbReference type="EMBL" id="KAK0134354.1"/>
    </source>
</evidence>
<keyword evidence="2" id="KW-0472">Membrane</keyword>
<evidence type="ECO:0000259" key="3">
    <source>
        <dbReference type="Pfam" id="PF02932"/>
    </source>
</evidence>
<keyword evidence="2" id="KW-0812">Transmembrane</keyword>
<evidence type="ECO:0000256" key="2">
    <source>
        <dbReference type="SAM" id="Phobius"/>
    </source>
</evidence>
<protein>
    <submittedName>
        <fullName evidence="4">5-hydroxytryptamine receptor 3A</fullName>
    </submittedName>
</protein>
<dbReference type="GO" id="GO:0005216">
    <property type="term" value="F:monoatomic ion channel activity"/>
    <property type="evidence" value="ECO:0007669"/>
    <property type="project" value="InterPro"/>
</dbReference>
<reference evidence="4" key="1">
    <citation type="journal article" date="2023" name="Front. Mar. Sci.">
        <title>A new Merluccius polli reference genome to investigate the effects of global change in West African waters.</title>
        <authorList>
            <person name="Mateo J.L."/>
            <person name="Blanco-Fernandez C."/>
            <person name="Garcia-Vazquez E."/>
            <person name="Machado-Schiaffino G."/>
        </authorList>
    </citation>
    <scope>NUCLEOTIDE SEQUENCE</scope>
    <source>
        <strain evidence="4">C29</strain>
        <tissue evidence="4">Fin</tissue>
    </source>
</reference>
<evidence type="ECO:0000256" key="1">
    <source>
        <dbReference type="SAM" id="MobiDB-lite"/>
    </source>
</evidence>
<dbReference type="AlphaFoldDB" id="A0AA47M659"/>
<gene>
    <name evidence="4" type="primary">HTR3A_2</name>
    <name evidence="4" type="ORF">N1851_030070</name>
</gene>
<dbReference type="PANTHER" id="PTHR18945">
    <property type="entry name" value="NEUROTRANSMITTER GATED ION CHANNEL"/>
    <property type="match status" value="1"/>
</dbReference>
<dbReference type="InterPro" id="IPR006029">
    <property type="entry name" value="Neurotrans-gated_channel_TM"/>
</dbReference>
<comment type="caution">
    <text evidence="4">The sequence shown here is derived from an EMBL/GenBank/DDBJ whole genome shotgun (WGS) entry which is preliminary data.</text>
</comment>
<feature type="transmembrane region" description="Helical" evidence="2">
    <location>
        <begin position="83"/>
        <end position="107"/>
    </location>
</feature>
<dbReference type="InterPro" id="IPR036719">
    <property type="entry name" value="Neuro-gated_channel_TM_sf"/>
</dbReference>
<dbReference type="InterPro" id="IPR006201">
    <property type="entry name" value="Neur_channel"/>
</dbReference>
<keyword evidence="5" id="KW-1185">Reference proteome</keyword>
<keyword evidence="2" id="KW-1133">Transmembrane helix</keyword>
<dbReference type="Proteomes" id="UP001174136">
    <property type="component" value="Unassembled WGS sequence"/>
</dbReference>
<dbReference type="GO" id="GO:0016020">
    <property type="term" value="C:membrane"/>
    <property type="evidence" value="ECO:0007669"/>
    <property type="project" value="InterPro"/>
</dbReference>
<dbReference type="Pfam" id="PF02932">
    <property type="entry name" value="Neur_chan_memb"/>
    <property type="match status" value="1"/>
</dbReference>
<feature type="transmembrane region" description="Helical" evidence="2">
    <location>
        <begin position="23"/>
        <end position="47"/>
    </location>
</feature>
<feature type="domain" description="Neurotransmitter-gated ion-channel transmembrane" evidence="3">
    <location>
        <begin position="30"/>
        <end position="120"/>
    </location>
</feature>
<name>A0AA47M659_MERPO</name>
<dbReference type="GO" id="GO:0004888">
    <property type="term" value="F:transmembrane signaling receptor activity"/>
    <property type="evidence" value="ECO:0007669"/>
    <property type="project" value="InterPro"/>
</dbReference>
<keyword evidence="4" id="KW-0675">Receptor</keyword>
<dbReference type="InterPro" id="IPR038050">
    <property type="entry name" value="Neuro_actylchol_rec"/>
</dbReference>
<dbReference type="EMBL" id="JAOPHQ010005712">
    <property type="protein sequence ID" value="KAK0134354.1"/>
    <property type="molecule type" value="Genomic_DNA"/>
</dbReference>
<dbReference type="SUPFAM" id="SSF90112">
    <property type="entry name" value="Neurotransmitter-gated ion-channel transmembrane pore"/>
    <property type="match status" value="1"/>
</dbReference>
<evidence type="ECO:0000313" key="5">
    <source>
        <dbReference type="Proteomes" id="UP001174136"/>
    </source>
</evidence>
<accession>A0AA47M659</accession>
<feature type="compositionally biased region" description="Basic and acidic residues" evidence="1">
    <location>
        <begin position="116"/>
        <end position="138"/>
    </location>
</feature>
<sequence length="145" mass="16515">MDFIGSPVFECLFPKITMRRRPVLYIVNVLLPIWFFMCLDVASLFISENGGEKLSFKVTVMLSVTVLQLILNDILPSTSDRIPLIATYITTIFALMLLSLLETILVMHLMEKDSRSQENEETDCRTAKDFDRNKDLPTAHKGNKG</sequence>
<dbReference type="Gene3D" id="1.20.58.390">
    <property type="entry name" value="Neurotransmitter-gated ion-channel transmembrane domain"/>
    <property type="match status" value="1"/>
</dbReference>